<feature type="transmembrane region" description="Helical" evidence="5">
    <location>
        <begin position="405"/>
        <end position="421"/>
    </location>
</feature>
<dbReference type="Pfam" id="PF04932">
    <property type="entry name" value="Wzy_C"/>
    <property type="match status" value="1"/>
</dbReference>
<feature type="transmembrane region" description="Helical" evidence="5">
    <location>
        <begin position="198"/>
        <end position="215"/>
    </location>
</feature>
<feature type="transmembrane region" description="Helical" evidence="5">
    <location>
        <begin position="96"/>
        <end position="118"/>
    </location>
</feature>
<evidence type="ECO:0000256" key="5">
    <source>
        <dbReference type="SAM" id="Phobius"/>
    </source>
</evidence>
<reference evidence="7 8" key="1">
    <citation type="submission" date="2017-09" db="EMBL/GenBank/DDBJ databases">
        <title>Reassesment of A. cryaerophilus.</title>
        <authorList>
            <person name="Perez-Cataluna A."/>
            <person name="Collado L."/>
            <person name="Salgado O."/>
            <person name="Lefinanco V."/>
            <person name="Figueras M.J."/>
        </authorList>
    </citation>
    <scope>NUCLEOTIDE SEQUENCE [LARGE SCALE GENOMIC DNA]</scope>
    <source>
        <strain evidence="7 8">LMG 9861</strain>
    </source>
</reference>
<keyword evidence="3 5" id="KW-1133">Transmembrane helix</keyword>
<feature type="transmembrane region" description="Helical" evidence="5">
    <location>
        <begin position="174"/>
        <end position="192"/>
    </location>
</feature>
<accession>A0A2S9SKY3</accession>
<sequence length="422" mass="48955">MNHLLVVFAFLMPIHGKAKSSVFFCILILFLYRRNFIYYLKLAFKIELLKYFIFLYLVFVFGMFYTTDISSGMAFMDKAKQLIFPLLFLSFLDTRFSFRVLNAFIFGVLLSELVSYAIHFEIIPPELFVGKYKIYQTILSDPSPFYGHGIHNIFLAIVISILLYRIIVKEIDNIYIKIFSLLFITTAFINMSLVGGRIGYLAIFILVFLVLILSYKEQIKKIIFISSLLILAMIVYLYNFSNQFEKRLGDTKSDIENIIKNDNYNSSIGLRIITSKYSLEVLKENPLLGVGTGDAMYEIYKLAENKHPYIKTYMPHPHNLYLQVLMQVGILGFSILALMFYKILTYNKIEKKRKDIIVIITSAFLIYVFTASLWTYLSVLITIICAMISTHKFDIGIKEIDKISILNYILVIIIFLIIGITK</sequence>
<dbReference type="PANTHER" id="PTHR37422:SF13">
    <property type="entry name" value="LIPOPOLYSACCHARIDE BIOSYNTHESIS PROTEIN PA4999-RELATED"/>
    <property type="match status" value="1"/>
</dbReference>
<dbReference type="PANTHER" id="PTHR37422">
    <property type="entry name" value="TEICHURONIC ACID BIOSYNTHESIS PROTEIN TUAE"/>
    <property type="match status" value="1"/>
</dbReference>
<feature type="domain" description="O-antigen ligase-related" evidence="6">
    <location>
        <begin position="186"/>
        <end position="336"/>
    </location>
</feature>
<feature type="transmembrane region" description="Helical" evidence="5">
    <location>
        <begin position="222"/>
        <end position="240"/>
    </location>
</feature>
<feature type="transmembrane region" description="Helical" evidence="5">
    <location>
        <begin position="52"/>
        <end position="75"/>
    </location>
</feature>
<comment type="subcellular location">
    <subcellularLocation>
        <location evidence="1">Membrane</location>
        <topology evidence="1">Multi-pass membrane protein</topology>
    </subcellularLocation>
</comment>
<evidence type="ECO:0000256" key="2">
    <source>
        <dbReference type="ARBA" id="ARBA00022692"/>
    </source>
</evidence>
<protein>
    <submittedName>
        <fullName evidence="7">Polymerase</fullName>
    </submittedName>
</protein>
<dbReference type="GO" id="GO:0016020">
    <property type="term" value="C:membrane"/>
    <property type="evidence" value="ECO:0007669"/>
    <property type="project" value="UniProtKB-SubCell"/>
</dbReference>
<name>A0A2S9SKY3_9BACT</name>
<proteinExistence type="predicted"/>
<evidence type="ECO:0000256" key="4">
    <source>
        <dbReference type="ARBA" id="ARBA00023136"/>
    </source>
</evidence>
<evidence type="ECO:0000313" key="7">
    <source>
        <dbReference type="EMBL" id="PRM87240.1"/>
    </source>
</evidence>
<evidence type="ECO:0000313" key="8">
    <source>
        <dbReference type="Proteomes" id="UP000239065"/>
    </source>
</evidence>
<keyword evidence="2 5" id="KW-0812">Transmembrane</keyword>
<feature type="transmembrane region" description="Helical" evidence="5">
    <location>
        <begin position="149"/>
        <end position="167"/>
    </location>
</feature>
<comment type="caution">
    <text evidence="7">The sequence shown here is derived from an EMBL/GenBank/DDBJ whole genome shotgun (WGS) entry which is preliminary data.</text>
</comment>
<evidence type="ECO:0000256" key="1">
    <source>
        <dbReference type="ARBA" id="ARBA00004141"/>
    </source>
</evidence>
<keyword evidence="4 5" id="KW-0472">Membrane</keyword>
<dbReference type="InterPro" id="IPR007016">
    <property type="entry name" value="O-antigen_ligase-rel_domated"/>
</dbReference>
<dbReference type="Proteomes" id="UP000239065">
    <property type="component" value="Unassembled WGS sequence"/>
</dbReference>
<gene>
    <name evidence="7" type="ORF">CJ669_08810</name>
</gene>
<feature type="transmembrane region" description="Helical" evidence="5">
    <location>
        <begin position="356"/>
        <end position="389"/>
    </location>
</feature>
<evidence type="ECO:0000259" key="6">
    <source>
        <dbReference type="Pfam" id="PF04932"/>
    </source>
</evidence>
<feature type="transmembrane region" description="Helical" evidence="5">
    <location>
        <begin position="21"/>
        <end position="40"/>
    </location>
</feature>
<dbReference type="AlphaFoldDB" id="A0A2S9SKY3"/>
<dbReference type="EMBL" id="NXGJ01000012">
    <property type="protein sequence ID" value="PRM87240.1"/>
    <property type="molecule type" value="Genomic_DNA"/>
</dbReference>
<evidence type="ECO:0000256" key="3">
    <source>
        <dbReference type="ARBA" id="ARBA00022989"/>
    </source>
</evidence>
<feature type="transmembrane region" description="Helical" evidence="5">
    <location>
        <begin position="320"/>
        <end position="344"/>
    </location>
</feature>
<organism evidence="7 8">
    <name type="scientific">Aliarcobacter cryaerophilus</name>
    <dbReference type="NCBI Taxonomy" id="28198"/>
    <lineage>
        <taxon>Bacteria</taxon>
        <taxon>Pseudomonadati</taxon>
        <taxon>Campylobacterota</taxon>
        <taxon>Epsilonproteobacteria</taxon>
        <taxon>Campylobacterales</taxon>
        <taxon>Arcobacteraceae</taxon>
        <taxon>Aliarcobacter</taxon>
    </lineage>
</organism>
<dbReference type="InterPro" id="IPR051533">
    <property type="entry name" value="WaaL-like"/>
</dbReference>